<protein>
    <submittedName>
        <fullName evidence="2">Uncharacterized protein</fullName>
    </submittedName>
</protein>
<gene>
    <name evidence="2" type="ORF">OCTVUL_1B017388</name>
</gene>
<keyword evidence="3" id="KW-1185">Reference proteome</keyword>
<feature type="region of interest" description="Disordered" evidence="1">
    <location>
        <begin position="1"/>
        <end position="20"/>
    </location>
</feature>
<reference evidence="2" key="1">
    <citation type="submission" date="2023-08" db="EMBL/GenBank/DDBJ databases">
        <authorList>
            <person name="Alioto T."/>
            <person name="Alioto T."/>
            <person name="Gomez Garrido J."/>
        </authorList>
    </citation>
    <scope>NUCLEOTIDE SEQUENCE</scope>
</reference>
<sequence>MKFCGGGGGGGGGGGRGRRRDSGVVVSLILRYLPPFQYQNGIRIDTKFHTCAIIKNSHCVHQCTIFIFFPP</sequence>
<evidence type="ECO:0000313" key="2">
    <source>
        <dbReference type="EMBL" id="CAI9728627.1"/>
    </source>
</evidence>
<proteinExistence type="predicted"/>
<evidence type="ECO:0000256" key="1">
    <source>
        <dbReference type="SAM" id="MobiDB-lite"/>
    </source>
</evidence>
<feature type="compositionally biased region" description="Gly residues" evidence="1">
    <location>
        <begin position="1"/>
        <end position="15"/>
    </location>
</feature>
<organism evidence="2 3">
    <name type="scientific">Octopus vulgaris</name>
    <name type="common">Common octopus</name>
    <dbReference type="NCBI Taxonomy" id="6645"/>
    <lineage>
        <taxon>Eukaryota</taxon>
        <taxon>Metazoa</taxon>
        <taxon>Spiralia</taxon>
        <taxon>Lophotrochozoa</taxon>
        <taxon>Mollusca</taxon>
        <taxon>Cephalopoda</taxon>
        <taxon>Coleoidea</taxon>
        <taxon>Octopodiformes</taxon>
        <taxon>Octopoda</taxon>
        <taxon>Incirrata</taxon>
        <taxon>Octopodidae</taxon>
        <taxon>Octopus</taxon>
    </lineage>
</organism>
<dbReference type="Proteomes" id="UP001162480">
    <property type="component" value="Chromosome 10"/>
</dbReference>
<name>A0AA36B8F4_OCTVU</name>
<accession>A0AA36B8F4</accession>
<evidence type="ECO:0000313" key="3">
    <source>
        <dbReference type="Proteomes" id="UP001162480"/>
    </source>
</evidence>
<dbReference type="AlphaFoldDB" id="A0AA36B8F4"/>
<dbReference type="EMBL" id="OX597823">
    <property type="protein sequence ID" value="CAI9728627.1"/>
    <property type="molecule type" value="Genomic_DNA"/>
</dbReference>